<feature type="transmembrane region" description="Helical" evidence="1">
    <location>
        <begin position="67"/>
        <end position="90"/>
    </location>
</feature>
<reference evidence="2 3" key="1">
    <citation type="submission" date="2016-10" db="EMBL/GenBank/DDBJ databases">
        <authorList>
            <person name="de Groot N.N."/>
        </authorList>
    </citation>
    <scope>NUCLEOTIDE SEQUENCE [LARGE SCALE GENOMIC DNA]</scope>
    <source>
        <strain evidence="2 3">DSM 21001</strain>
    </source>
</reference>
<sequence length="103" mass="12031">MKLTGKLTDPINAKQLAKLQERWKRMSRRGLALHTLFIGSALFIWMCVCYFSLMYFSGHFHLVREPLILYTTLISFLFPAGIFPIAQYWATKRMVSRLMPTEA</sequence>
<accession>A0A1I6MMS2</accession>
<keyword evidence="3" id="KW-1185">Reference proteome</keyword>
<dbReference type="Proteomes" id="UP000199024">
    <property type="component" value="Unassembled WGS sequence"/>
</dbReference>
<gene>
    <name evidence="2" type="ORF">SAMN05421771_3028</name>
</gene>
<evidence type="ECO:0000313" key="2">
    <source>
        <dbReference type="EMBL" id="SFS17016.1"/>
    </source>
</evidence>
<dbReference type="RefSeq" id="WP_089840179.1">
    <property type="nucleotide sequence ID" value="NZ_FOZL01000001.1"/>
</dbReference>
<proteinExistence type="predicted"/>
<keyword evidence="1" id="KW-0812">Transmembrane</keyword>
<evidence type="ECO:0000313" key="3">
    <source>
        <dbReference type="Proteomes" id="UP000199024"/>
    </source>
</evidence>
<dbReference type="AlphaFoldDB" id="A0A1I6MMS2"/>
<organism evidence="2 3">
    <name type="scientific">Granulicella pectinivorans</name>
    <dbReference type="NCBI Taxonomy" id="474950"/>
    <lineage>
        <taxon>Bacteria</taxon>
        <taxon>Pseudomonadati</taxon>
        <taxon>Acidobacteriota</taxon>
        <taxon>Terriglobia</taxon>
        <taxon>Terriglobales</taxon>
        <taxon>Acidobacteriaceae</taxon>
        <taxon>Granulicella</taxon>
    </lineage>
</organism>
<dbReference type="EMBL" id="FOZL01000001">
    <property type="protein sequence ID" value="SFS17016.1"/>
    <property type="molecule type" value="Genomic_DNA"/>
</dbReference>
<feature type="transmembrane region" description="Helical" evidence="1">
    <location>
        <begin position="31"/>
        <end position="55"/>
    </location>
</feature>
<name>A0A1I6MMS2_9BACT</name>
<keyword evidence="1" id="KW-1133">Transmembrane helix</keyword>
<protein>
    <submittedName>
        <fullName evidence="2">Uncharacterized protein</fullName>
    </submittedName>
</protein>
<keyword evidence="1" id="KW-0472">Membrane</keyword>
<evidence type="ECO:0000256" key="1">
    <source>
        <dbReference type="SAM" id="Phobius"/>
    </source>
</evidence>